<name>A0A2N9YI27_9GAMM</name>
<dbReference type="STRING" id="288004.AL038_07585"/>
<dbReference type="InterPro" id="IPR016187">
    <property type="entry name" value="CTDL_fold"/>
</dbReference>
<keyword evidence="1" id="KW-0732">Signal</keyword>
<feature type="chain" id="PRO_5014673619" description="C-type lectin domain-containing protein" evidence="1">
    <location>
        <begin position="22"/>
        <end position="399"/>
    </location>
</feature>
<gene>
    <name evidence="3" type="ORF">BLE401_16730</name>
</gene>
<sequence length="399" mass="45052">MRMFKANIMFLLLFISVNANALPLSIPIYWGGGDGHYYDVVQYRADYATAERLVASMGDPTVHLAKIDSAEENNFIIQNHPMLWFCNNDADCRATFTHGVWLGGKQANVDNEPAGAWGWSDGTSFTYSLWKAGEPNDTDNNENCLAMTLSGEWNDQNCNAILEGFVIEYETPPDKSGYIVTVPLQWRKAEGGNDHWYQRIIINSIDWNSARIAAEAATWEGMRGHLVTITSAEENAFLVTAFLGERSNSLCIVPSLICSRVWYSYWLGGQWDNTLKVAWITGEENTFSLPPFPAYYSEEPTFQGFIPLMTASTYELAWYNPVTQPLFANGYLIEYEELMTENPLSKNECTATYSPATGKLVIPCLAVKINENNTPYYQLQMQQGQNFTFGVEWDTFNAR</sequence>
<dbReference type="PANTHER" id="PTHR22803">
    <property type="entry name" value="MANNOSE, PHOSPHOLIPASE, LECTIN RECEPTOR RELATED"/>
    <property type="match status" value="1"/>
</dbReference>
<evidence type="ECO:0000259" key="2">
    <source>
        <dbReference type="PROSITE" id="PS50041"/>
    </source>
</evidence>
<dbReference type="Proteomes" id="UP000234271">
    <property type="component" value="Chromosome"/>
</dbReference>
<reference evidence="4" key="1">
    <citation type="submission" date="2016-12" db="EMBL/GenBank/DDBJ databases">
        <title>Complete Genome Sequence of Beggiatoa leptomitiformis D-401.</title>
        <authorList>
            <person name="Fomenkov A."/>
            <person name="Vincze T."/>
            <person name="Grabovich M."/>
            <person name="Anton B.P."/>
            <person name="Dubinina G."/>
            <person name="Orlova M."/>
            <person name="Belousova E."/>
            <person name="Roberts R.J."/>
        </authorList>
    </citation>
    <scope>NUCLEOTIDE SEQUENCE [LARGE SCALE GENOMIC DNA]</scope>
    <source>
        <strain evidence="4">D-401</strain>
    </source>
</reference>
<keyword evidence="4" id="KW-1185">Reference proteome</keyword>
<organism evidence="3 4">
    <name type="scientific">Beggiatoa leptomitoformis</name>
    <dbReference type="NCBI Taxonomy" id="288004"/>
    <lineage>
        <taxon>Bacteria</taxon>
        <taxon>Pseudomonadati</taxon>
        <taxon>Pseudomonadota</taxon>
        <taxon>Gammaproteobacteria</taxon>
        <taxon>Thiotrichales</taxon>
        <taxon>Thiotrichaceae</taxon>
        <taxon>Beggiatoa</taxon>
    </lineage>
</organism>
<dbReference type="PROSITE" id="PS50041">
    <property type="entry name" value="C_TYPE_LECTIN_2"/>
    <property type="match status" value="1"/>
</dbReference>
<accession>A0A2N9YI27</accession>
<dbReference type="InterPro" id="IPR016186">
    <property type="entry name" value="C-type_lectin-like/link_sf"/>
</dbReference>
<dbReference type="Pfam" id="PF00059">
    <property type="entry name" value="Lectin_C"/>
    <property type="match status" value="1"/>
</dbReference>
<dbReference type="EMBL" id="CP018889">
    <property type="protein sequence ID" value="AUI70182.1"/>
    <property type="molecule type" value="Genomic_DNA"/>
</dbReference>
<dbReference type="CDD" id="cd00037">
    <property type="entry name" value="CLECT"/>
    <property type="match status" value="1"/>
</dbReference>
<dbReference type="KEGG" id="blep:AL038_07585"/>
<feature type="domain" description="C-type lectin" evidence="2">
    <location>
        <begin position="33"/>
        <end position="159"/>
    </location>
</feature>
<dbReference type="Gene3D" id="3.10.100.10">
    <property type="entry name" value="Mannose-Binding Protein A, subunit A"/>
    <property type="match status" value="2"/>
</dbReference>
<feature type="signal peptide" evidence="1">
    <location>
        <begin position="1"/>
        <end position="21"/>
    </location>
</feature>
<evidence type="ECO:0000256" key="1">
    <source>
        <dbReference type="SAM" id="SignalP"/>
    </source>
</evidence>
<dbReference type="RefSeq" id="WP_062151277.1">
    <property type="nucleotide sequence ID" value="NZ_CP018889.2"/>
</dbReference>
<dbReference type="SMART" id="SM00034">
    <property type="entry name" value="CLECT"/>
    <property type="match status" value="2"/>
</dbReference>
<dbReference type="AlphaFoldDB" id="A0A2N9YI27"/>
<protein>
    <recommendedName>
        <fullName evidence="2">C-type lectin domain-containing protein</fullName>
    </recommendedName>
</protein>
<dbReference type="InterPro" id="IPR001304">
    <property type="entry name" value="C-type_lectin-like"/>
</dbReference>
<dbReference type="InterPro" id="IPR050111">
    <property type="entry name" value="C-type_lectin/snaclec_domain"/>
</dbReference>
<dbReference type="SUPFAM" id="SSF56436">
    <property type="entry name" value="C-type lectin-like"/>
    <property type="match status" value="2"/>
</dbReference>
<evidence type="ECO:0000313" key="4">
    <source>
        <dbReference type="Proteomes" id="UP000234271"/>
    </source>
</evidence>
<evidence type="ECO:0000313" key="3">
    <source>
        <dbReference type="EMBL" id="AUI70182.1"/>
    </source>
</evidence>
<proteinExistence type="predicted"/>